<comment type="caution">
    <text evidence="2">The sequence shown here is derived from an EMBL/GenBank/DDBJ whole genome shotgun (WGS) entry which is preliminary data.</text>
</comment>
<sequence>MARAGKRKEAGYRAAVKSAKGILKILIYICLAVFLVFLARQAYTLGYQIFDQSPVDSGEGREITVTVSDDMSVMDVGDLLRERGLIEESALVFWFQELFSDYHGDLLPGSYILNTNQTVDEMLAILAQVNTEGQPTSLNEDGGAAES</sequence>
<proteinExistence type="predicted"/>
<accession>A0A9D1P2U7</accession>
<keyword evidence="1" id="KW-0812">Transmembrane</keyword>
<evidence type="ECO:0000313" key="3">
    <source>
        <dbReference type="Proteomes" id="UP000824169"/>
    </source>
</evidence>
<dbReference type="Proteomes" id="UP000824169">
    <property type="component" value="Unassembled WGS sequence"/>
</dbReference>
<evidence type="ECO:0000256" key="1">
    <source>
        <dbReference type="SAM" id="Phobius"/>
    </source>
</evidence>
<organism evidence="2 3">
    <name type="scientific">Candidatus Scatomonas pullistercoris</name>
    <dbReference type="NCBI Taxonomy" id="2840920"/>
    <lineage>
        <taxon>Bacteria</taxon>
        <taxon>Bacillati</taxon>
        <taxon>Bacillota</taxon>
        <taxon>Clostridia</taxon>
        <taxon>Lachnospirales</taxon>
        <taxon>Lachnospiraceae</taxon>
        <taxon>Lachnospiraceae incertae sedis</taxon>
        <taxon>Candidatus Scatomonas</taxon>
    </lineage>
</organism>
<dbReference type="AlphaFoldDB" id="A0A9D1P2U7"/>
<gene>
    <name evidence="2" type="ORF">IAB71_06985</name>
</gene>
<evidence type="ECO:0000313" key="2">
    <source>
        <dbReference type="EMBL" id="HIV25516.1"/>
    </source>
</evidence>
<protein>
    <recommendedName>
        <fullName evidence="4">Aminodeoxychorismate lyase</fullName>
    </recommendedName>
</protein>
<feature type="transmembrane region" description="Helical" evidence="1">
    <location>
        <begin position="21"/>
        <end position="39"/>
    </location>
</feature>
<reference evidence="2" key="2">
    <citation type="journal article" date="2021" name="PeerJ">
        <title>Extensive microbial diversity within the chicken gut microbiome revealed by metagenomics and culture.</title>
        <authorList>
            <person name="Gilroy R."/>
            <person name="Ravi A."/>
            <person name="Getino M."/>
            <person name="Pursley I."/>
            <person name="Horton D.L."/>
            <person name="Alikhan N.F."/>
            <person name="Baker D."/>
            <person name="Gharbi K."/>
            <person name="Hall N."/>
            <person name="Watson M."/>
            <person name="Adriaenssens E.M."/>
            <person name="Foster-Nyarko E."/>
            <person name="Jarju S."/>
            <person name="Secka A."/>
            <person name="Antonio M."/>
            <person name="Oren A."/>
            <person name="Chaudhuri R.R."/>
            <person name="La Ragione R."/>
            <person name="Hildebrand F."/>
            <person name="Pallen M.J."/>
        </authorList>
    </citation>
    <scope>NUCLEOTIDE SEQUENCE</scope>
    <source>
        <strain evidence="2">CHK188-20938</strain>
    </source>
</reference>
<dbReference type="EMBL" id="DVOO01000019">
    <property type="protein sequence ID" value="HIV25516.1"/>
    <property type="molecule type" value="Genomic_DNA"/>
</dbReference>
<dbReference type="Gene3D" id="3.30.1490.480">
    <property type="entry name" value="Endolytic murein transglycosylase"/>
    <property type="match status" value="1"/>
</dbReference>
<keyword evidence="1" id="KW-0472">Membrane</keyword>
<reference evidence="2" key="1">
    <citation type="submission" date="2020-10" db="EMBL/GenBank/DDBJ databases">
        <authorList>
            <person name="Gilroy R."/>
        </authorList>
    </citation>
    <scope>NUCLEOTIDE SEQUENCE</scope>
    <source>
        <strain evidence="2">CHK188-20938</strain>
    </source>
</reference>
<evidence type="ECO:0008006" key="4">
    <source>
        <dbReference type="Google" id="ProtNLM"/>
    </source>
</evidence>
<keyword evidence="1" id="KW-1133">Transmembrane helix</keyword>
<name>A0A9D1P2U7_9FIRM</name>